<dbReference type="Pfam" id="PF01725">
    <property type="entry name" value="Ham1p_like"/>
    <property type="match status" value="1"/>
</dbReference>
<evidence type="ECO:0000256" key="13">
    <source>
        <dbReference type="HAMAP-Rule" id="MF_03148"/>
    </source>
</evidence>
<keyword evidence="4 13" id="KW-0479">Metal-binding</keyword>
<feature type="binding site" evidence="13">
    <location>
        <position position="427"/>
    </location>
    <ligand>
        <name>ITP</name>
        <dbReference type="ChEBI" id="CHEBI:61402"/>
    </ligand>
</feature>
<dbReference type="STRING" id="6280.A0A0N4SZK0"/>
<keyword evidence="6 13" id="KW-0378">Hydrolase</keyword>
<comment type="subcellular location">
    <subcellularLocation>
        <location evidence="1 13">Cytoplasm</location>
    </subcellularLocation>
</comment>
<dbReference type="WBParaSite" id="BPAG_0000122001-mRNA-1">
    <property type="protein sequence ID" value="BPAG_0000122001-mRNA-1"/>
    <property type="gene ID" value="BPAG_0000122001"/>
</dbReference>
<dbReference type="SUPFAM" id="SSF52972">
    <property type="entry name" value="ITPase-like"/>
    <property type="match status" value="1"/>
</dbReference>
<feature type="binding site" evidence="13">
    <location>
        <position position="301"/>
    </location>
    <ligand>
        <name>Mg(2+)</name>
        <dbReference type="ChEBI" id="CHEBI:18420"/>
    </ligand>
</feature>
<evidence type="ECO:0000256" key="4">
    <source>
        <dbReference type="ARBA" id="ARBA00022723"/>
    </source>
</evidence>
<keyword evidence="8 13" id="KW-0546">Nucleotide metabolism</keyword>
<proteinExistence type="inferred from homology"/>
<dbReference type="PANTHER" id="PTHR11067">
    <property type="entry name" value="INOSINE TRIPHOSPHATE PYROPHOSPHATASE/HAM1 PROTEIN"/>
    <property type="match status" value="1"/>
</dbReference>
<dbReference type="AlphaFoldDB" id="A0A0N4SZK0"/>
<feature type="binding site" evidence="13">
    <location>
        <begin position="329"/>
        <end position="330"/>
    </location>
    <ligand>
        <name>ITP</name>
        <dbReference type="ChEBI" id="CHEBI:61402"/>
    </ligand>
</feature>
<evidence type="ECO:0000256" key="5">
    <source>
        <dbReference type="ARBA" id="ARBA00022741"/>
    </source>
</evidence>
<feature type="binding site" evidence="13">
    <location>
        <position position="313"/>
    </location>
    <ligand>
        <name>ITP</name>
        <dbReference type="ChEBI" id="CHEBI:61402"/>
    </ligand>
</feature>
<comment type="catalytic activity">
    <reaction evidence="12">
        <text>N(6)-hydroxy-dATP + H2O = N(6)-hydroxy-dAMP + diphosphate + H(+)</text>
        <dbReference type="Rhea" id="RHEA:83971"/>
        <dbReference type="ChEBI" id="CHEBI:15377"/>
        <dbReference type="ChEBI" id="CHEBI:15378"/>
        <dbReference type="ChEBI" id="CHEBI:33019"/>
        <dbReference type="ChEBI" id="CHEBI:233529"/>
        <dbReference type="ChEBI" id="CHEBI:233530"/>
    </reaction>
    <physiologicalReaction direction="left-to-right" evidence="12">
        <dbReference type="Rhea" id="RHEA:83972"/>
    </physiologicalReaction>
</comment>
<evidence type="ECO:0000313" key="14">
    <source>
        <dbReference type="EMBL" id="VDN82407.1"/>
    </source>
</evidence>
<comment type="cofactor">
    <cofactor evidence="13">
        <name>Mg(2+)</name>
        <dbReference type="ChEBI" id="CHEBI:18420"/>
    </cofactor>
    <cofactor evidence="13">
        <name>Mn(2+)</name>
        <dbReference type="ChEBI" id="CHEBI:29035"/>
    </cofactor>
    <text evidence="13">Binds 1 divalent metal cation per subunit; can use either Mg(2+) or Mn(2+).</text>
</comment>
<comment type="catalytic activity">
    <reaction evidence="11">
        <text>dITP + H2O = dIMP + diphosphate + H(+)</text>
        <dbReference type="Rhea" id="RHEA:28342"/>
        <dbReference type="ChEBI" id="CHEBI:15377"/>
        <dbReference type="ChEBI" id="CHEBI:15378"/>
        <dbReference type="ChEBI" id="CHEBI:33019"/>
        <dbReference type="ChEBI" id="CHEBI:61194"/>
        <dbReference type="ChEBI" id="CHEBI:61382"/>
        <dbReference type="EC" id="3.6.1.66"/>
    </reaction>
    <physiologicalReaction direction="left-to-right" evidence="11">
        <dbReference type="Rhea" id="RHEA:28343"/>
    </physiologicalReaction>
</comment>
<dbReference type="PANTHER" id="PTHR11067:SF9">
    <property type="entry name" value="INOSINE TRIPHOSPHATE PYROPHOSPHATASE"/>
    <property type="match status" value="1"/>
</dbReference>
<dbReference type="GO" id="GO:0035870">
    <property type="term" value="F:dITP diphosphatase activity"/>
    <property type="evidence" value="ECO:0007669"/>
    <property type="project" value="UniProtKB-UniRule"/>
</dbReference>
<organism evidence="16">
    <name type="scientific">Brugia pahangi</name>
    <name type="common">Filarial nematode worm</name>
    <dbReference type="NCBI Taxonomy" id="6280"/>
    <lineage>
        <taxon>Eukaryota</taxon>
        <taxon>Metazoa</taxon>
        <taxon>Ecdysozoa</taxon>
        <taxon>Nematoda</taxon>
        <taxon>Chromadorea</taxon>
        <taxon>Rhabditida</taxon>
        <taxon>Spirurina</taxon>
        <taxon>Spiruromorpha</taxon>
        <taxon>Filarioidea</taxon>
        <taxon>Onchocercidae</taxon>
        <taxon>Brugia</taxon>
    </lineage>
</organism>
<dbReference type="CDD" id="cd00515">
    <property type="entry name" value="HAM1"/>
    <property type="match status" value="1"/>
</dbReference>
<evidence type="ECO:0000256" key="11">
    <source>
        <dbReference type="ARBA" id="ARBA00093255"/>
    </source>
</evidence>
<feature type="binding site" evidence="13">
    <location>
        <begin position="404"/>
        <end position="407"/>
    </location>
    <ligand>
        <name>ITP</name>
        <dbReference type="ChEBI" id="CHEBI:61402"/>
    </ligand>
</feature>
<dbReference type="GO" id="GO:0036220">
    <property type="term" value="F:ITP diphosphatase activity"/>
    <property type="evidence" value="ECO:0007669"/>
    <property type="project" value="UniProtKB-UniRule"/>
</dbReference>
<dbReference type="GO" id="GO:0000166">
    <property type="term" value="F:nucleotide binding"/>
    <property type="evidence" value="ECO:0007669"/>
    <property type="project" value="UniProtKB-KW"/>
</dbReference>
<dbReference type="InterPro" id="IPR002637">
    <property type="entry name" value="RdgB/HAM1"/>
</dbReference>
<evidence type="ECO:0000256" key="12">
    <source>
        <dbReference type="ARBA" id="ARBA00093271"/>
    </source>
</evidence>
<keyword evidence="7 13" id="KW-0460">Magnesium</keyword>
<dbReference type="InterPro" id="IPR027502">
    <property type="entry name" value="ITPase"/>
</dbReference>
<evidence type="ECO:0000313" key="15">
    <source>
        <dbReference type="Proteomes" id="UP000278627"/>
    </source>
</evidence>
<comment type="function">
    <text evidence="9">Pyrophosphatase that hydrolyzes the non-canonical purine nucleotides inosine triphosphate (ITP), deoxyinosine triphosphate (dITP) as well as 2'-deoxy-N-6-hydroxylaminopurine triphosphate (dHAPTP) and xanthosine 5'-triphosphate (XTP) to their respective monophosphate derivatives. The enzyme does not distinguish between the deoxy- and ribose forms. Probably excludes non-canonical purines from RNA and DNA precursor pools, thus preventing their incorporation into RNA and DNA and avoiding chromosomal lesions.</text>
</comment>
<keyword evidence="5 13" id="KW-0547">Nucleotide-binding</keyword>
<evidence type="ECO:0000313" key="16">
    <source>
        <dbReference type="WBParaSite" id="BPAG_0000122001-mRNA-1"/>
    </source>
</evidence>
<dbReference type="Proteomes" id="UP000278627">
    <property type="component" value="Unassembled WGS sequence"/>
</dbReference>
<name>A0A0N4SZK0_BRUPA</name>
<dbReference type="GO" id="GO:0009204">
    <property type="term" value="P:deoxyribonucleoside triphosphate catabolic process"/>
    <property type="evidence" value="ECO:0007669"/>
    <property type="project" value="UniProtKB-UniRule"/>
</dbReference>
<dbReference type="GO" id="GO:0036222">
    <property type="term" value="F:XTP diphosphatase activity"/>
    <property type="evidence" value="ECO:0007669"/>
    <property type="project" value="UniProtKB-UniRule"/>
</dbReference>
<comment type="catalytic activity">
    <reaction evidence="13">
        <text>XTP + H2O = XMP + diphosphate + H(+)</text>
        <dbReference type="Rhea" id="RHEA:28610"/>
        <dbReference type="ChEBI" id="CHEBI:15377"/>
        <dbReference type="ChEBI" id="CHEBI:15378"/>
        <dbReference type="ChEBI" id="CHEBI:33019"/>
        <dbReference type="ChEBI" id="CHEBI:57464"/>
        <dbReference type="ChEBI" id="CHEBI:61314"/>
        <dbReference type="EC" id="3.6.1.66"/>
    </reaction>
</comment>
<dbReference type="EMBL" id="UZAD01000085">
    <property type="protein sequence ID" value="VDN82407.1"/>
    <property type="molecule type" value="Genomic_DNA"/>
</dbReference>
<keyword evidence="15" id="KW-1185">Reference proteome</keyword>
<gene>
    <name evidence="14" type="ORF">BPAG_LOCUS1221</name>
</gene>
<keyword evidence="3 13" id="KW-0963">Cytoplasm</keyword>
<dbReference type="Gene3D" id="3.90.950.10">
    <property type="match status" value="1"/>
</dbReference>
<reference evidence="16" key="1">
    <citation type="submission" date="2017-02" db="UniProtKB">
        <authorList>
            <consortium name="WormBaseParasite"/>
        </authorList>
    </citation>
    <scope>IDENTIFICATION</scope>
</reference>
<evidence type="ECO:0000256" key="2">
    <source>
        <dbReference type="ARBA" id="ARBA00008023"/>
    </source>
</evidence>
<evidence type="ECO:0000256" key="3">
    <source>
        <dbReference type="ARBA" id="ARBA00022490"/>
    </source>
</evidence>
<dbReference type="InterPro" id="IPR029001">
    <property type="entry name" value="ITPase-like_fam"/>
</dbReference>
<feature type="binding site" evidence="13">
    <location>
        <begin position="432"/>
        <end position="433"/>
    </location>
    <ligand>
        <name>ITP</name>
        <dbReference type="ChEBI" id="CHEBI:61402"/>
    </ligand>
</feature>
<comment type="caution">
    <text evidence="13">Lacks conserved residue(s) required for the propagation of feature annotation.</text>
</comment>
<keyword evidence="13" id="KW-0464">Manganese</keyword>
<comment type="similarity">
    <text evidence="2 13">Belongs to the HAM1 NTPase family.</text>
</comment>
<dbReference type="EC" id="3.6.1.66" evidence="13"/>
<protein>
    <recommendedName>
        <fullName evidence="13">Inosine triphosphate pyrophosphatase</fullName>
        <shortName evidence="13">ITPase</shortName>
        <shortName evidence="13">Inosine triphosphatase</shortName>
        <ecNumber evidence="13">3.6.1.66</ecNumber>
    </recommendedName>
    <alternativeName>
        <fullName evidence="13">Non-canonical purine NTP pyrophosphatase</fullName>
    </alternativeName>
    <alternativeName>
        <fullName evidence="13">Non-standard purine NTP pyrophosphatase</fullName>
    </alternativeName>
    <alternativeName>
        <fullName evidence="13">Nucleoside-triphosphate diphosphatase</fullName>
    </alternativeName>
    <alternativeName>
        <fullName evidence="13">Nucleoside-triphosphate pyrophosphatase</fullName>
        <shortName evidence="13">NTPase</shortName>
    </alternativeName>
    <alternativeName>
        <fullName evidence="13">XTP/dITP diphosphatase</fullName>
    </alternativeName>
</protein>
<accession>A0A0N4SZK0</accession>
<comment type="catalytic activity">
    <reaction evidence="10">
        <text>ITP + H2O = IMP + diphosphate + H(+)</text>
        <dbReference type="Rhea" id="RHEA:29399"/>
        <dbReference type="ChEBI" id="CHEBI:15377"/>
        <dbReference type="ChEBI" id="CHEBI:15378"/>
        <dbReference type="ChEBI" id="CHEBI:33019"/>
        <dbReference type="ChEBI" id="CHEBI:58053"/>
        <dbReference type="ChEBI" id="CHEBI:61402"/>
        <dbReference type="EC" id="3.6.1.66"/>
    </reaction>
    <physiologicalReaction direction="left-to-right" evidence="10">
        <dbReference type="Rhea" id="RHEA:29400"/>
    </physiologicalReaction>
</comment>
<dbReference type="FunFam" id="3.90.950.10:FF:000003">
    <property type="entry name" value="Inosine triphosphate pyrophosphatase"/>
    <property type="match status" value="1"/>
</dbReference>
<evidence type="ECO:0000256" key="1">
    <source>
        <dbReference type="ARBA" id="ARBA00004496"/>
    </source>
</evidence>
<feature type="binding site" evidence="13">
    <location>
        <position position="329"/>
    </location>
    <ligand>
        <name>Mg(2+)</name>
        <dbReference type="ChEBI" id="CHEBI:18420"/>
    </ligand>
</feature>
<evidence type="ECO:0000256" key="8">
    <source>
        <dbReference type="ARBA" id="ARBA00023080"/>
    </source>
</evidence>
<evidence type="ECO:0000256" key="10">
    <source>
        <dbReference type="ARBA" id="ARBA00093218"/>
    </source>
</evidence>
<sequence>MFKLMRTLVFVTGNVNKVREVRAILGDRFTWDSSVMDSSSFGNPGKIFERPGCLSEASRNSGLLVTVPELIRNIAPMRYGLLTEEFYKSSSSETMQSARNERTVPSSSLSKLFFDDDEVQYMGCQSESFHVRSKFFLSLNSAKSNGNKSSCTSLLNLPDKDEGMSQCHSKMAKIGEVPVWEPALSLFRDTQRDCTVISGREVHRVIFSPAQEGALLFNRNNRISTASLASYRGHLRTSRTSTFFDRFRHRRIPRATAQIQNTRQNMSQIRRKCNPLLSKIIVCCKVEKSLDIENEDIDLPEYQGEPSEIARLKCLTASQQLQRPVVVEDTCLCFNALGGLPGPYIKFLKNLKPDGLYKLLAGFEDKTAYAQCIFAYCENSSQPVLLFEGRTNGRVVKPRGETNFGWDSCFEPEGFSQTYAEMGSAIKNTISHRSKALAELKNYFENKSQQ</sequence>
<evidence type="ECO:0000256" key="7">
    <source>
        <dbReference type="ARBA" id="ARBA00022842"/>
    </source>
</evidence>
<dbReference type="GO" id="GO:0009117">
    <property type="term" value="P:nucleotide metabolic process"/>
    <property type="evidence" value="ECO:0007669"/>
    <property type="project" value="UniProtKB-KW"/>
</dbReference>
<evidence type="ECO:0000256" key="6">
    <source>
        <dbReference type="ARBA" id="ARBA00022801"/>
    </source>
</evidence>
<comment type="subunit">
    <text evidence="13">Homodimer.</text>
</comment>
<dbReference type="HAMAP" id="MF_03148">
    <property type="entry name" value="HAM1_NTPase"/>
    <property type="match status" value="1"/>
</dbReference>
<evidence type="ECO:0000256" key="9">
    <source>
        <dbReference type="ARBA" id="ARBA00054940"/>
    </source>
</evidence>
<dbReference type="GO" id="GO:0005737">
    <property type="term" value="C:cytoplasm"/>
    <property type="evidence" value="ECO:0007669"/>
    <property type="project" value="UniProtKB-SubCell"/>
</dbReference>
<comment type="function">
    <text evidence="13">Pyrophosphatase that hydrolyzes non-canonical purine nucleotides such as inosine triphosphate (ITP), deoxyinosine triphosphate (dITP) or xanthosine 5'-triphosphate (XTP) to their respective monophosphate derivatives. The enzyme does not distinguish between the deoxy- and ribose forms. Probably excludes non-canonical purines from RNA and DNA precursor pools, thus preventing their incorporation into RNA and DNA and avoiding chromosomal lesions.</text>
</comment>
<dbReference type="GO" id="GO:0046872">
    <property type="term" value="F:metal ion binding"/>
    <property type="evidence" value="ECO:0007669"/>
    <property type="project" value="UniProtKB-KW"/>
</dbReference>
<reference evidence="14 15" key="2">
    <citation type="submission" date="2018-11" db="EMBL/GenBank/DDBJ databases">
        <authorList>
            <consortium name="Pathogen Informatics"/>
        </authorList>
    </citation>
    <scope>NUCLEOTIDE SEQUENCE [LARGE SCALE GENOMIC DNA]</scope>
</reference>